<comment type="caution">
    <text evidence="2">The sequence shown here is derived from an EMBL/GenBank/DDBJ whole genome shotgun (WGS) entry which is preliminary data.</text>
</comment>
<keyword evidence="3" id="KW-1185">Reference proteome</keyword>
<keyword evidence="1" id="KW-0862">Zinc</keyword>
<organism evidence="2 3">
    <name type="scientific">Canavalia gladiata</name>
    <name type="common">Sword bean</name>
    <name type="synonym">Dolichos gladiatus</name>
    <dbReference type="NCBI Taxonomy" id="3824"/>
    <lineage>
        <taxon>Eukaryota</taxon>
        <taxon>Viridiplantae</taxon>
        <taxon>Streptophyta</taxon>
        <taxon>Embryophyta</taxon>
        <taxon>Tracheophyta</taxon>
        <taxon>Spermatophyta</taxon>
        <taxon>Magnoliopsida</taxon>
        <taxon>eudicotyledons</taxon>
        <taxon>Gunneridae</taxon>
        <taxon>Pentapetalae</taxon>
        <taxon>rosids</taxon>
        <taxon>fabids</taxon>
        <taxon>Fabales</taxon>
        <taxon>Fabaceae</taxon>
        <taxon>Papilionoideae</taxon>
        <taxon>50 kb inversion clade</taxon>
        <taxon>NPAAA clade</taxon>
        <taxon>indigoferoid/millettioid clade</taxon>
        <taxon>Phaseoleae</taxon>
        <taxon>Canavalia</taxon>
    </lineage>
</organism>
<dbReference type="Proteomes" id="UP001367508">
    <property type="component" value="Unassembled WGS sequence"/>
</dbReference>
<dbReference type="SUPFAM" id="SSF53300">
    <property type="entry name" value="vWA-like"/>
    <property type="match status" value="1"/>
</dbReference>
<evidence type="ECO:0000313" key="2">
    <source>
        <dbReference type="EMBL" id="KAK7313796.1"/>
    </source>
</evidence>
<comment type="subcellular location">
    <subcellularLocation>
        <location evidence="1">Cytoplasmic vesicle</location>
        <location evidence="1">COPII-coated vesicle membrane</location>
        <topology evidence="1">Peripheral membrane protein</topology>
        <orientation evidence="1">Cytoplasmic side</orientation>
    </subcellularLocation>
    <subcellularLocation>
        <location evidence="1">Endoplasmic reticulum membrane</location>
        <topology evidence="1">Peripheral membrane protein</topology>
        <orientation evidence="1">Cytoplasmic side</orientation>
    </subcellularLocation>
</comment>
<keyword evidence="1" id="KW-0479">Metal-binding</keyword>
<gene>
    <name evidence="2" type="ORF">VNO77_38997</name>
</gene>
<keyword evidence="1" id="KW-0256">Endoplasmic reticulum</keyword>
<accession>A0AAN9KCB7</accession>
<keyword evidence="1" id="KW-0963">Cytoplasm</keyword>
<dbReference type="InterPro" id="IPR037364">
    <property type="entry name" value="Sec23"/>
</dbReference>
<keyword evidence="1" id="KW-0472">Membrane</keyword>
<dbReference type="PANTHER" id="PTHR11141">
    <property type="entry name" value="PROTEIN TRANSPORT PROTEIN SEC23"/>
    <property type="match status" value="1"/>
</dbReference>
<keyword evidence="1" id="KW-0931">ER-Golgi transport</keyword>
<name>A0AAN9KCB7_CANGL</name>
<proteinExistence type="inferred from homology"/>
<dbReference type="PANTHER" id="PTHR11141:SF6">
    <property type="entry name" value="PROTEIN TRANSPORT PROTEIN SEC23 A"/>
    <property type="match status" value="1"/>
</dbReference>
<dbReference type="GO" id="GO:0005096">
    <property type="term" value="F:GTPase activator activity"/>
    <property type="evidence" value="ECO:0007669"/>
    <property type="project" value="TreeGrafter"/>
</dbReference>
<dbReference type="GO" id="GO:0015031">
    <property type="term" value="P:protein transport"/>
    <property type="evidence" value="ECO:0007669"/>
    <property type="project" value="UniProtKB-KW"/>
</dbReference>
<dbReference type="EMBL" id="JAYMYQ010000009">
    <property type="protein sequence ID" value="KAK7313796.1"/>
    <property type="molecule type" value="Genomic_DNA"/>
</dbReference>
<evidence type="ECO:0000313" key="3">
    <source>
        <dbReference type="Proteomes" id="UP001367508"/>
    </source>
</evidence>
<dbReference type="GO" id="GO:0030127">
    <property type="term" value="C:COPII vesicle coat"/>
    <property type="evidence" value="ECO:0007669"/>
    <property type="project" value="TreeGrafter"/>
</dbReference>
<keyword evidence="1" id="KW-0813">Transport</keyword>
<keyword evidence="1" id="KW-0968">Cytoplasmic vesicle</keyword>
<dbReference type="InterPro" id="IPR036465">
    <property type="entry name" value="vWFA_dom_sf"/>
</dbReference>
<protein>
    <recommendedName>
        <fullName evidence="1">Protein transport protein SEC23</fullName>
    </recommendedName>
</protein>
<dbReference type="GO" id="GO:0046872">
    <property type="term" value="F:metal ion binding"/>
    <property type="evidence" value="ECO:0007669"/>
    <property type="project" value="UniProtKB-KW"/>
</dbReference>
<dbReference type="Gene3D" id="3.40.50.410">
    <property type="entry name" value="von Willebrand factor, type A domain"/>
    <property type="match status" value="1"/>
</dbReference>
<reference evidence="2 3" key="1">
    <citation type="submission" date="2024-01" db="EMBL/GenBank/DDBJ databases">
        <title>The genomes of 5 underutilized Papilionoideae crops provide insights into root nodulation and disease resistanc.</title>
        <authorList>
            <person name="Jiang F."/>
        </authorList>
    </citation>
    <scope>NUCLEOTIDE SEQUENCE [LARGE SCALE GENOMIC DNA]</scope>
    <source>
        <strain evidence="2">LVBAO_FW01</strain>
        <tissue evidence="2">Leaves</tissue>
    </source>
</reference>
<sequence>MVGYIQTGNEKPDFVPVSDFRVSAPIILVIDGYLDEPHLQHLQNSVYTFVDLLLPTMRLGIVLYGRIVSGYDFSEESIASANVLPEDKSPNQDSLKALIYGTGIDLSPMQALLTVSMGDPSHQPSGVCLFNMPTSGPGVAFDVDYFVRKEQLHFFIETLRVR</sequence>
<comment type="similarity">
    <text evidence="1">Belongs to the SEC23/SEC24 family. SEC23 subfamily.</text>
</comment>
<evidence type="ECO:0000256" key="1">
    <source>
        <dbReference type="RuleBase" id="RU365030"/>
    </source>
</evidence>
<dbReference type="AlphaFoldDB" id="A0AAN9KCB7"/>
<dbReference type="GO" id="GO:0090110">
    <property type="term" value="P:COPII-coated vesicle cargo loading"/>
    <property type="evidence" value="ECO:0007669"/>
    <property type="project" value="TreeGrafter"/>
</dbReference>
<dbReference type="GO" id="GO:0070971">
    <property type="term" value="C:endoplasmic reticulum exit site"/>
    <property type="evidence" value="ECO:0007669"/>
    <property type="project" value="TreeGrafter"/>
</dbReference>
<comment type="function">
    <text evidence="1">Component of the coat protein complex II (COPII) which promotes the formation of transport vesicles from the endoplasmic reticulum (ER). The coat has two main functions, the physical deformation of the endoplasmic reticulum membrane into vesicles and the selection of cargo molecules.</text>
</comment>
<keyword evidence="1" id="KW-0653">Protein transport</keyword>
<dbReference type="GO" id="GO:0005789">
    <property type="term" value="C:endoplasmic reticulum membrane"/>
    <property type="evidence" value="ECO:0007669"/>
    <property type="project" value="UniProtKB-SubCell"/>
</dbReference>